<feature type="compositionally biased region" description="Polar residues" evidence="1">
    <location>
        <begin position="301"/>
        <end position="330"/>
    </location>
</feature>
<feature type="compositionally biased region" description="Polar residues" evidence="1">
    <location>
        <begin position="12"/>
        <end position="22"/>
    </location>
</feature>
<feature type="transmembrane region" description="Helical" evidence="2">
    <location>
        <begin position="258"/>
        <end position="279"/>
    </location>
</feature>
<comment type="caution">
    <text evidence="3">The sequence shown here is derived from an EMBL/GenBank/DDBJ whole genome shotgun (WGS) entry which is preliminary data.</text>
</comment>
<evidence type="ECO:0000256" key="1">
    <source>
        <dbReference type="SAM" id="MobiDB-lite"/>
    </source>
</evidence>
<keyword evidence="2" id="KW-0812">Transmembrane</keyword>
<feature type="transmembrane region" description="Helical" evidence="2">
    <location>
        <begin position="131"/>
        <end position="152"/>
    </location>
</feature>
<evidence type="ECO:0000313" key="4">
    <source>
        <dbReference type="Proteomes" id="UP001174934"/>
    </source>
</evidence>
<keyword evidence="2" id="KW-1133">Transmembrane helix</keyword>
<dbReference type="Proteomes" id="UP001174934">
    <property type="component" value="Unassembled WGS sequence"/>
</dbReference>
<feature type="compositionally biased region" description="Basic residues" evidence="1">
    <location>
        <begin position="34"/>
        <end position="54"/>
    </location>
</feature>
<feature type="region of interest" description="Disordered" evidence="1">
    <location>
        <begin position="293"/>
        <end position="354"/>
    </location>
</feature>
<sequence length="524" mass="57406">MSDNGDMGDSGSFGQRRSISPESETRQSRPRSLSSRRSRSVSRSRSSSARRSRSRSSSIARHDDAASHRSSRHQEKHTEVKHSSPKHGDDNHNNEKHQSSATHHAAPPGYDEPPALIHSAPPKKKAFLPRLAIPVALLVGAGIIGGTTYALVARVQHLIATAAVDGDPNRWKAAARTQAYDACYLGCNDCSDPSFAFNACQVTASVQSQVTGRVICDGNKMWNWAAADRYPDQCLDAIGKILMGTALDSLKKSYRNQLAIIVLTVLGGVVGGIITYFLWRRFTVSKEDREAAKHKRKVTWRPSTWRQQKPSTSNETTPSDITTVEAQTPNLKPAHRTSTSSISSHSRTRPSSPKTQNRFKVFYLAFLGLFSAKTASAYSCIGHGNPSYDQHFISTNRTAAAGVITGVVHGWLSNCYDRQDCTKTCSNSCSTDSSGKKTCKDSCSNKCVTRSYADRRPQQYVEDVLPRVRACGFETVAGTTGSTTTRLANANLERTLWVRIEVSGLNVTRKDETDEAVECLHALV</sequence>
<feature type="region of interest" description="Disordered" evidence="1">
    <location>
        <begin position="1"/>
        <end position="118"/>
    </location>
</feature>
<evidence type="ECO:0000313" key="3">
    <source>
        <dbReference type="EMBL" id="KAK0615375.1"/>
    </source>
</evidence>
<name>A0AA39WHD9_9PEZI</name>
<gene>
    <name evidence="3" type="ORF">B0T17DRAFT_620163</name>
</gene>
<feature type="compositionally biased region" description="Basic and acidic residues" evidence="1">
    <location>
        <begin position="60"/>
        <end position="98"/>
    </location>
</feature>
<evidence type="ECO:0000256" key="2">
    <source>
        <dbReference type="SAM" id="Phobius"/>
    </source>
</evidence>
<dbReference type="AlphaFoldDB" id="A0AA39WHD9"/>
<protein>
    <submittedName>
        <fullName evidence="3">Uncharacterized protein</fullName>
    </submittedName>
</protein>
<dbReference type="EMBL" id="JAULSR010000007">
    <property type="protein sequence ID" value="KAK0615375.1"/>
    <property type="molecule type" value="Genomic_DNA"/>
</dbReference>
<organism evidence="3 4">
    <name type="scientific">Bombardia bombarda</name>
    <dbReference type="NCBI Taxonomy" id="252184"/>
    <lineage>
        <taxon>Eukaryota</taxon>
        <taxon>Fungi</taxon>
        <taxon>Dikarya</taxon>
        <taxon>Ascomycota</taxon>
        <taxon>Pezizomycotina</taxon>
        <taxon>Sordariomycetes</taxon>
        <taxon>Sordariomycetidae</taxon>
        <taxon>Sordariales</taxon>
        <taxon>Lasiosphaeriaceae</taxon>
        <taxon>Bombardia</taxon>
    </lineage>
</organism>
<accession>A0AA39WHD9</accession>
<keyword evidence="4" id="KW-1185">Reference proteome</keyword>
<reference evidence="3" key="1">
    <citation type="submission" date="2023-06" db="EMBL/GenBank/DDBJ databases">
        <title>Genome-scale phylogeny and comparative genomics of the fungal order Sordariales.</title>
        <authorList>
            <consortium name="Lawrence Berkeley National Laboratory"/>
            <person name="Hensen N."/>
            <person name="Bonometti L."/>
            <person name="Westerberg I."/>
            <person name="Brannstrom I.O."/>
            <person name="Guillou S."/>
            <person name="Cros-Aarteil S."/>
            <person name="Calhoun S."/>
            <person name="Haridas S."/>
            <person name="Kuo A."/>
            <person name="Mondo S."/>
            <person name="Pangilinan J."/>
            <person name="Riley R."/>
            <person name="LaButti K."/>
            <person name="Andreopoulos B."/>
            <person name="Lipzen A."/>
            <person name="Chen C."/>
            <person name="Yanf M."/>
            <person name="Daum C."/>
            <person name="Ng V."/>
            <person name="Clum A."/>
            <person name="Steindorff A."/>
            <person name="Ohm R."/>
            <person name="Martin F."/>
            <person name="Silar P."/>
            <person name="Natvig D."/>
            <person name="Lalanne C."/>
            <person name="Gautier V."/>
            <person name="Ament-velasquez S.L."/>
            <person name="Kruys A."/>
            <person name="Hutchinson M.I."/>
            <person name="Powell A.J."/>
            <person name="Barry K."/>
            <person name="Miller A.N."/>
            <person name="Grigoriev I.V."/>
            <person name="Debuchy R."/>
            <person name="Gladieux P."/>
            <person name="Thoren M.H."/>
            <person name="Johannesson H."/>
        </authorList>
    </citation>
    <scope>NUCLEOTIDE SEQUENCE</scope>
    <source>
        <strain evidence="3">SMH3391-2</strain>
    </source>
</reference>
<proteinExistence type="predicted"/>
<feature type="compositionally biased region" description="Low complexity" evidence="1">
    <location>
        <begin position="336"/>
        <end position="353"/>
    </location>
</feature>
<keyword evidence="2" id="KW-0472">Membrane</keyword>